<name>A0A4R4E314_9BACL</name>
<organism evidence="2 3">
    <name type="scientific">Paenibacillus albiflavus</name>
    <dbReference type="NCBI Taxonomy" id="2545760"/>
    <lineage>
        <taxon>Bacteria</taxon>
        <taxon>Bacillati</taxon>
        <taxon>Bacillota</taxon>
        <taxon>Bacilli</taxon>
        <taxon>Bacillales</taxon>
        <taxon>Paenibacillaceae</taxon>
        <taxon>Paenibacillus</taxon>
    </lineage>
</organism>
<dbReference type="GO" id="GO:0000166">
    <property type="term" value="F:nucleotide binding"/>
    <property type="evidence" value="ECO:0007669"/>
    <property type="project" value="InterPro"/>
</dbReference>
<dbReference type="InterPro" id="IPR010997">
    <property type="entry name" value="HRDC-like_sf"/>
</dbReference>
<accession>A0A4R4E314</accession>
<dbReference type="Proteomes" id="UP000295418">
    <property type="component" value="Unassembled WGS sequence"/>
</dbReference>
<protein>
    <submittedName>
        <fullName evidence="2">Aldolase</fullName>
    </submittedName>
</protein>
<dbReference type="InterPro" id="IPR002121">
    <property type="entry name" value="HRDC_dom"/>
</dbReference>
<dbReference type="Pfam" id="PF00570">
    <property type="entry name" value="HRDC"/>
    <property type="match status" value="1"/>
</dbReference>
<dbReference type="EMBL" id="SKFG01000035">
    <property type="protein sequence ID" value="TCZ73020.1"/>
    <property type="molecule type" value="Genomic_DNA"/>
</dbReference>
<dbReference type="SUPFAM" id="SSF47819">
    <property type="entry name" value="HRDC-like"/>
    <property type="match status" value="1"/>
</dbReference>
<dbReference type="AlphaFoldDB" id="A0A4R4E314"/>
<keyword evidence="3" id="KW-1185">Reference proteome</keyword>
<proteinExistence type="predicted"/>
<evidence type="ECO:0000313" key="3">
    <source>
        <dbReference type="Proteomes" id="UP000295418"/>
    </source>
</evidence>
<reference evidence="2 3" key="1">
    <citation type="submission" date="2019-03" db="EMBL/GenBank/DDBJ databases">
        <authorList>
            <person name="Kim M.K.M."/>
        </authorList>
    </citation>
    <scope>NUCLEOTIDE SEQUENCE [LARGE SCALE GENOMIC DNA]</scope>
    <source>
        <strain evidence="2 3">18JY21-1</strain>
    </source>
</reference>
<evidence type="ECO:0000313" key="2">
    <source>
        <dbReference type="EMBL" id="TCZ73020.1"/>
    </source>
</evidence>
<dbReference type="GO" id="GO:0003676">
    <property type="term" value="F:nucleic acid binding"/>
    <property type="evidence" value="ECO:0007669"/>
    <property type="project" value="InterPro"/>
</dbReference>
<dbReference type="OrthoDB" id="26793at2"/>
<comment type="caution">
    <text evidence="2">The sequence shown here is derived from an EMBL/GenBank/DDBJ whole genome shotgun (WGS) entry which is preliminary data.</text>
</comment>
<dbReference type="Gene3D" id="1.10.150.80">
    <property type="entry name" value="HRDC domain"/>
    <property type="match status" value="1"/>
</dbReference>
<evidence type="ECO:0000259" key="1">
    <source>
        <dbReference type="PROSITE" id="PS50967"/>
    </source>
</evidence>
<sequence>MKEEMTLNLLFMNTLEKKVGENRVISAQVVIGESKGIWHAMWSETKDTGYDEQENWYEGQHWNELITSLRANLIVKLTDGFLPLITVPWEEAGQGLGEKGRWNALLQCYSESNFNNDVMDALRKWRRDKAAKLAKAPYLIATNRMLEMIAALLPQNVDELKQLPGFGNEKVAQFGDEIFAITMTVDRATSFPLTWVERAVDPIILQKWIMEQRERKRKIEHDKLARKRRFLEAIWQGASLDSILKELSISRRDAILLVEEMDNEGYNVNPIVEAELEQVQDEMKTYAWELYEKQGDRYLKPIFQAIIEQGELSSSDSDRTYQWLRLLRIQFRRSKTAMLLKEADMQSQAS</sequence>
<dbReference type="PROSITE" id="PS50967">
    <property type="entry name" value="HRDC"/>
    <property type="match status" value="1"/>
</dbReference>
<gene>
    <name evidence="2" type="ORF">E0485_21605</name>
</gene>
<dbReference type="SMART" id="SM00341">
    <property type="entry name" value="HRDC"/>
    <property type="match status" value="1"/>
</dbReference>
<feature type="domain" description="HRDC" evidence="1">
    <location>
        <begin position="112"/>
        <end position="192"/>
    </location>
</feature>
<dbReference type="InterPro" id="IPR044876">
    <property type="entry name" value="HRDC_dom_sf"/>
</dbReference>